<name>A0A4Y7PSM1_9AGAM</name>
<gene>
    <name evidence="1" type="ORF">BD410DRAFT_793315</name>
</gene>
<protein>
    <submittedName>
        <fullName evidence="1">Uncharacterized protein</fullName>
    </submittedName>
</protein>
<proteinExistence type="predicted"/>
<evidence type="ECO:0000313" key="1">
    <source>
        <dbReference type="EMBL" id="TDL18407.1"/>
    </source>
</evidence>
<reference evidence="1 2" key="1">
    <citation type="submission" date="2018-06" db="EMBL/GenBank/DDBJ databases">
        <title>A transcriptomic atlas of mushroom development highlights an independent origin of complex multicellularity.</title>
        <authorList>
            <consortium name="DOE Joint Genome Institute"/>
            <person name="Krizsan K."/>
            <person name="Almasi E."/>
            <person name="Merenyi Z."/>
            <person name="Sahu N."/>
            <person name="Viragh M."/>
            <person name="Koszo T."/>
            <person name="Mondo S."/>
            <person name="Kiss B."/>
            <person name="Balint B."/>
            <person name="Kues U."/>
            <person name="Barry K."/>
            <person name="Hegedus J.C."/>
            <person name="Henrissat B."/>
            <person name="Johnson J."/>
            <person name="Lipzen A."/>
            <person name="Ohm R."/>
            <person name="Nagy I."/>
            <person name="Pangilinan J."/>
            <person name="Yan J."/>
            <person name="Xiong Y."/>
            <person name="Grigoriev I.V."/>
            <person name="Hibbett D.S."/>
            <person name="Nagy L.G."/>
        </authorList>
    </citation>
    <scope>NUCLEOTIDE SEQUENCE [LARGE SCALE GENOMIC DNA]</scope>
    <source>
        <strain evidence="1 2">SZMC22713</strain>
    </source>
</reference>
<organism evidence="1 2">
    <name type="scientific">Rickenella mellea</name>
    <dbReference type="NCBI Taxonomy" id="50990"/>
    <lineage>
        <taxon>Eukaryota</taxon>
        <taxon>Fungi</taxon>
        <taxon>Dikarya</taxon>
        <taxon>Basidiomycota</taxon>
        <taxon>Agaricomycotina</taxon>
        <taxon>Agaricomycetes</taxon>
        <taxon>Hymenochaetales</taxon>
        <taxon>Rickenellaceae</taxon>
        <taxon>Rickenella</taxon>
    </lineage>
</organism>
<keyword evidence="2" id="KW-1185">Reference proteome</keyword>
<accession>A0A4Y7PSM1</accession>
<evidence type="ECO:0000313" key="2">
    <source>
        <dbReference type="Proteomes" id="UP000294933"/>
    </source>
</evidence>
<dbReference type="VEuPathDB" id="FungiDB:BD410DRAFT_793315"/>
<sequence>MTLIERTFDETDERRSSAALANDLMLSDTKTEVDGRRVRSEFVATRTAMVVVIIQTRLGISRHANR</sequence>
<dbReference type="EMBL" id="ML170208">
    <property type="protein sequence ID" value="TDL18407.1"/>
    <property type="molecule type" value="Genomic_DNA"/>
</dbReference>
<dbReference type="AlphaFoldDB" id="A0A4Y7PSM1"/>
<dbReference type="Proteomes" id="UP000294933">
    <property type="component" value="Unassembled WGS sequence"/>
</dbReference>